<sequence length="194" mass="22485">MHGGRKIINHTCFKVDEMQHKIEIMISVQNIHKRITELGRQISTDYRERGNEMVLIGLLRGSFIFMADICRQIRLPHEVDFLTVSSYGNNMYSTRDIKILKDLEQEIRGKDVLIVEDIVDSGNTLSKVYNLLTLRRPKSLEICTLLDKPSCREVDITIRYVGFVISNEFVVGFGIDYAQHYRHLPYIGKIVLLN</sequence>
<keyword evidence="12 17" id="KW-0660">Purine salvage</keyword>
<evidence type="ECO:0000256" key="3">
    <source>
        <dbReference type="ARBA" id="ARBA00004496"/>
    </source>
</evidence>
<feature type="domain" description="Phosphoribosyltransferase" evidence="18">
    <location>
        <begin position="29"/>
        <end position="177"/>
    </location>
</feature>
<dbReference type="KEGG" id="ptf:PROFFT_A_00040"/>
<dbReference type="GO" id="GO:0005829">
    <property type="term" value="C:cytosol"/>
    <property type="evidence" value="ECO:0007669"/>
    <property type="project" value="TreeGrafter"/>
</dbReference>
<comment type="catalytic activity">
    <reaction evidence="16">
        <text>IMP + diphosphate = hypoxanthine + 5-phospho-alpha-D-ribose 1-diphosphate</text>
        <dbReference type="Rhea" id="RHEA:17973"/>
        <dbReference type="ChEBI" id="CHEBI:17368"/>
        <dbReference type="ChEBI" id="CHEBI:33019"/>
        <dbReference type="ChEBI" id="CHEBI:58017"/>
        <dbReference type="ChEBI" id="CHEBI:58053"/>
        <dbReference type="EC" id="2.4.2.8"/>
    </reaction>
    <physiologicalReaction direction="right-to-left" evidence="16">
        <dbReference type="Rhea" id="RHEA:17975"/>
    </physiologicalReaction>
</comment>
<organism evidence="19 20">
    <name type="scientific">Candidatus Profftia tarda</name>
    <dbReference type="NCBI Taxonomy" id="1177216"/>
    <lineage>
        <taxon>Bacteria</taxon>
        <taxon>Pseudomonadati</taxon>
        <taxon>Pseudomonadota</taxon>
        <taxon>Gammaproteobacteria</taxon>
        <taxon>Enterobacterales</taxon>
        <taxon>Enterobacteriaceae</taxon>
        <taxon>Candidatus Profftia</taxon>
    </lineage>
</organism>
<keyword evidence="13 17" id="KW-0547">Nucleotide-binding</keyword>
<dbReference type="EC" id="2.4.2.8" evidence="6 17"/>
<accession>A0A8E4EXS0</accession>
<evidence type="ECO:0000256" key="13">
    <source>
        <dbReference type="ARBA" id="ARBA00022741"/>
    </source>
</evidence>
<comment type="catalytic activity">
    <reaction evidence="15">
        <text>GMP + diphosphate = guanine + 5-phospho-alpha-D-ribose 1-diphosphate</text>
        <dbReference type="Rhea" id="RHEA:25424"/>
        <dbReference type="ChEBI" id="CHEBI:16235"/>
        <dbReference type="ChEBI" id="CHEBI:33019"/>
        <dbReference type="ChEBI" id="CHEBI:58017"/>
        <dbReference type="ChEBI" id="CHEBI:58115"/>
        <dbReference type="EC" id="2.4.2.8"/>
    </reaction>
    <physiologicalReaction direction="right-to-left" evidence="15">
        <dbReference type="Rhea" id="RHEA:25426"/>
    </physiologicalReaction>
</comment>
<evidence type="ECO:0000256" key="16">
    <source>
        <dbReference type="ARBA" id="ARBA00049402"/>
    </source>
</evidence>
<dbReference type="CDD" id="cd06223">
    <property type="entry name" value="PRTases_typeI"/>
    <property type="match status" value="1"/>
</dbReference>
<dbReference type="NCBIfam" id="TIGR01203">
    <property type="entry name" value="HGPRTase"/>
    <property type="match status" value="1"/>
</dbReference>
<comment type="similarity">
    <text evidence="5 17">Belongs to the purine/pyrimidine phosphoribosyltransferase family.</text>
</comment>
<dbReference type="InterPro" id="IPR050408">
    <property type="entry name" value="HGPRT"/>
</dbReference>
<dbReference type="InterPro" id="IPR029057">
    <property type="entry name" value="PRTase-like"/>
</dbReference>
<keyword evidence="10 17" id="KW-0808">Transferase</keyword>
<dbReference type="GO" id="GO:0052657">
    <property type="term" value="F:guanine phosphoribosyltransferase activity"/>
    <property type="evidence" value="ECO:0007669"/>
    <property type="project" value="UniProtKB-ARBA"/>
</dbReference>
<dbReference type="PANTHER" id="PTHR43340:SF1">
    <property type="entry name" value="HYPOXANTHINE PHOSPHORIBOSYLTRANSFERASE"/>
    <property type="match status" value="1"/>
</dbReference>
<comment type="cofactor">
    <cofactor evidence="1 17">
        <name>Mg(2+)</name>
        <dbReference type="ChEBI" id="CHEBI:18420"/>
    </cofactor>
</comment>
<dbReference type="AlphaFoldDB" id="A0A8E4EXS0"/>
<evidence type="ECO:0000256" key="9">
    <source>
        <dbReference type="ARBA" id="ARBA00022676"/>
    </source>
</evidence>
<dbReference type="FunFam" id="3.40.50.2020:FF:000006">
    <property type="entry name" value="Hypoxanthine phosphoribosyltransferase"/>
    <property type="match status" value="1"/>
</dbReference>
<comment type="pathway">
    <text evidence="4 17">Purine metabolism; IMP biosynthesis via salvage pathway; IMP from hypoxanthine: step 1/1.</text>
</comment>
<evidence type="ECO:0000256" key="12">
    <source>
        <dbReference type="ARBA" id="ARBA00022726"/>
    </source>
</evidence>
<evidence type="ECO:0000256" key="11">
    <source>
        <dbReference type="ARBA" id="ARBA00022723"/>
    </source>
</evidence>
<comment type="function">
    <text evidence="2">Purine salvage pathway enzyme which catalyzes the transfer of the ribosyl-5-phosphate group from 5-phospho-alpha-D-ribose 1-diphosphate (PRPP) to the N9 position of hypoxanthine to yield IMP (inosine 5'-monophosphate). To a lesser extent, can also act on guanine leading to GMP, but shows a highly less efficient activity with xanthine.</text>
</comment>
<dbReference type="GO" id="GO:0000166">
    <property type="term" value="F:nucleotide binding"/>
    <property type="evidence" value="ECO:0007669"/>
    <property type="project" value="UniProtKB-KW"/>
</dbReference>
<dbReference type="GO" id="GO:0046100">
    <property type="term" value="P:hypoxanthine metabolic process"/>
    <property type="evidence" value="ECO:0007669"/>
    <property type="project" value="TreeGrafter"/>
</dbReference>
<evidence type="ECO:0000313" key="19">
    <source>
        <dbReference type="EMBL" id="CAD6506765.1"/>
    </source>
</evidence>
<dbReference type="UniPathway" id="UPA00591">
    <property type="reaction ID" value="UER00648"/>
</dbReference>
<dbReference type="PANTHER" id="PTHR43340">
    <property type="entry name" value="HYPOXANTHINE-GUANINE PHOSPHORIBOSYLTRANSFERASE"/>
    <property type="match status" value="1"/>
</dbReference>
<keyword evidence="11 17" id="KW-0479">Metal-binding</keyword>
<evidence type="ECO:0000259" key="18">
    <source>
        <dbReference type="Pfam" id="PF00156"/>
    </source>
</evidence>
<keyword evidence="20" id="KW-1185">Reference proteome</keyword>
<keyword evidence="9 17" id="KW-0328">Glycosyltransferase</keyword>
<evidence type="ECO:0000256" key="5">
    <source>
        <dbReference type="ARBA" id="ARBA00008391"/>
    </source>
</evidence>
<evidence type="ECO:0000256" key="1">
    <source>
        <dbReference type="ARBA" id="ARBA00001946"/>
    </source>
</evidence>
<dbReference type="GO" id="GO:0006178">
    <property type="term" value="P:guanine salvage"/>
    <property type="evidence" value="ECO:0007669"/>
    <property type="project" value="TreeGrafter"/>
</dbReference>
<evidence type="ECO:0000256" key="15">
    <source>
        <dbReference type="ARBA" id="ARBA00048811"/>
    </source>
</evidence>
<evidence type="ECO:0000256" key="6">
    <source>
        <dbReference type="ARBA" id="ARBA00011895"/>
    </source>
</evidence>
<proteinExistence type="inferred from homology"/>
<dbReference type="Pfam" id="PF00156">
    <property type="entry name" value="Pribosyltran"/>
    <property type="match status" value="1"/>
</dbReference>
<dbReference type="GO" id="GO:0000287">
    <property type="term" value="F:magnesium ion binding"/>
    <property type="evidence" value="ECO:0007669"/>
    <property type="project" value="TreeGrafter"/>
</dbReference>
<dbReference type="GO" id="GO:0032264">
    <property type="term" value="P:IMP salvage"/>
    <property type="evidence" value="ECO:0007669"/>
    <property type="project" value="UniProtKB-UniPathway"/>
</dbReference>
<dbReference type="Gene3D" id="3.40.50.2020">
    <property type="match status" value="1"/>
</dbReference>
<evidence type="ECO:0000256" key="2">
    <source>
        <dbReference type="ARBA" id="ARBA00003637"/>
    </source>
</evidence>
<comment type="subcellular location">
    <subcellularLocation>
        <location evidence="3 17">Cytoplasm</location>
    </subcellularLocation>
</comment>
<keyword evidence="14 17" id="KW-0460">Magnesium</keyword>
<name>A0A8E4EXS0_9ENTR</name>
<protein>
    <recommendedName>
        <fullName evidence="7 17">Hypoxanthine phosphoribosyltransferase</fullName>
        <ecNumber evidence="6 17">2.4.2.8</ecNumber>
    </recommendedName>
</protein>
<dbReference type="GO" id="GO:0032263">
    <property type="term" value="P:GMP salvage"/>
    <property type="evidence" value="ECO:0007669"/>
    <property type="project" value="TreeGrafter"/>
</dbReference>
<gene>
    <name evidence="19" type="primary">hpt</name>
    <name evidence="19" type="ORF">PROFFT_A_00040</name>
</gene>
<reference evidence="19" key="1">
    <citation type="submission" date="2020-10" db="EMBL/GenBank/DDBJ databases">
        <authorList>
            <person name="Szabo G."/>
        </authorList>
    </citation>
    <scope>NUCLEOTIDE SEQUENCE</scope>
    <source>
        <strain evidence="19">PROFFT</strain>
    </source>
</reference>
<dbReference type="GO" id="GO:0006166">
    <property type="term" value="P:purine ribonucleoside salvage"/>
    <property type="evidence" value="ECO:0007669"/>
    <property type="project" value="UniProtKB-KW"/>
</dbReference>
<evidence type="ECO:0000256" key="10">
    <source>
        <dbReference type="ARBA" id="ARBA00022679"/>
    </source>
</evidence>
<dbReference type="InterPro" id="IPR005904">
    <property type="entry name" value="Hxn_phspho_trans"/>
</dbReference>
<dbReference type="GO" id="GO:0004422">
    <property type="term" value="F:hypoxanthine phosphoribosyltransferase activity"/>
    <property type="evidence" value="ECO:0007669"/>
    <property type="project" value="InterPro"/>
</dbReference>
<evidence type="ECO:0000256" key="8">
    <source>
        <dbReference type="ARBA" id="ARBA00022490"/>
    </source>
</evidence>
<keyword evidence="8 17" id="KW-0963">Cytoplasm</keyword>
<evidence type="ECO:0000256" key="4">
    <source>
        <dbReference type="ARBA" id="ARBA00004669"/>
    </source>
</evidence>
<dbReference type="Proteomes" id="UP000683585">
    <property type="component" value="Chromosome"/>
</dbReference>
<dbReference type="EMBL" id="LR890047">
    <property type="protein sequence ID" value="CAD6506765.1"/>
    <property type="molecule type" value="Genomic_DNA"/>
</dbReference>
<dbReference type="InterPro" id="IPR000836">
    <property type="entry name" value="PRTase_dom"/>
</dbReference>
<dbReference type="SUPFAM" id="SSF53271">
    <property type="entry name" value="PRTase-like"/>
    <property type="match status" value="1"/>
</dbReference>
<evidence type="ECO:0000256" key="17">
    <source>
        <dbReference type="RuleBase" id="RU364099"/>
    </source>
</evidence>
<evidence type="ECO:0000313" key="20">
    <source>
        <dbReference type="Proteomes" id="UP000683585"/>
    </source>
</evidence>
<evidence type="ECO:0000256" key="14">
    <source>
        <dbReference type="ARBA" id="ARBA00022842"/>
    </source>
</evidence>
<evidence type="ECO:0000256" key="7">
    <source>
        <dbReference type="ARBA" id="ARBA00014105"/>
    </source>
</evidence>